<proteinExistence type="predicted"/>
<sequence length="45" mass="5184">MRDQGNVIVLLVIYLFFCTFANKNRNNEKTNLIPNDPILSLCDGR</sequence>
<gene>
    <name evidence="1" type="ORF">SAMN04487850_1220</name>
</gene>
<name>A0A1I0NGD0_9BACT</name>
<keyword evidence="2" id="KW-1185">Reference proteome</keyword>
<dbReference type="AlphaFoldDB" id="A0A1I0NGD0"/>
<protein>
    <submittedName>
        <fullName evidence="1">Uncharacterized protein</fullName>
    </submittedName>
</protein>
<evidence type="ECO:0000313" key="2">
    <source>
        <dbReference type="Proteomes" id="UP000199373"/>
    </source>
</evidence>
<dbReference type="Proteomes" id="UP000199373">
    <property type="component" value="Unassembled WGS sequence"/>
</dbReference>
<organism evidence="1 2">
    <name type="scientific">Prevotella aff. ruminicola Tc2-24</name>
    <dbReference type="NCBI Taxonomy" id="81582"/>
    <lineage>
        <taxon>Bacteria</taxon>
        <taxon>Pseudomonadati</taxon>
        <taxon>Bacteroidota</taxon>
        <taxon>Bacteroidia</taxon>
        <taxon>Bacteroidales</taxon>
        <taxon>Prevotellaceae</taxon>
        <taxon>Prevotella</taxon>
    </lineage>
</organism>
<reference evidence="1 2" key="1">
    <citation type="submission" date="2016-10" db="EMBL/GenBank/DDBJ databases">
        <authorList>
            <person name="de Groot N.N."/>
        </authorList>
    </citation>
    <scope>NUCLEOTIDE SEQUENCE [LARGE SCALE GENOMIC DNA]</scope>
    <source>
        <strain evidence="1 2">TC2-24</strain>
    </source>
</reference>
<evidence type="ECO:0000313" key="1">
    <source>
        <dbReference type="EMBL" id="SEW00368.1"/>
    </source>
</evidence>
<accession>A0A1I0NGD0</accession>
<dbReference type="EMBL" id="FOIQ01000002">
    <property type="protein sequence ID" value="SEW00368.1"/>
    <property type="molecule type" value="Genomic_DNA"/>
</dbReference>